<feature type="compositionally biased region" description="Basic and acidic residues" evidence="1">
    <location>
        <begin position="319"/>
        <end position="336"/>
    </location>
</feature>
<evidence type="ECO:0000313" key="3">
    <source>
        <dbReference type="Proteomes" id="UP000799537"/>
    </source>
</evidence>
<evidence type="ECO:0000256" key="1">
    <source>
        <dbReference type="SAM" id="MobiDB-lite"/>
    </source>
</evidence>
<dbReference type="RefSeq" id="XP_033669304.1">
    <property type="nucleotide sequence ID" value="XM_033805729.1"/>
</dbReference>
<feature type="compositionally biased region" description="Basic and acidic residues" evidence="1">
    <location>
        <begin position="276"/>
        <end position="290"/>
    </location>
</feature>
<sequence length="367" mass="41769">MPPVLVMDATTALTIYGFLMRMLRDLTPEVLKMVFEAFVRSFGNNGIRIQPDMQRANAAVAGPDFVRQQNGQTVLYYNKQRYWMHPALDVVHVLAASLNVPLNSALSHPSGRLKPNRRNILCRFFCYMTWAAITNTSVTYILPTVHRLTAPPSPNRLHRLVWVNILIHKSYYDHFSSQRAQTELHWLENNTQGLANHAPTLRHLRVRIEDKNTLEDQQRRLVRNGQPISINEEIMIVFCGMSILKGKQSLSARYLFPNSDEMEKERADLEGIAEGTGRKQVDGTKKLPTDRAVDKVRSSWAAVKALAKKAKNHWQMRPGESRRDSQLPADNPHENWDGTDPEVSLEDVRQGCPSPKDEEGEQGKKAS</sequence>
<feature type="compositionally biased region" description="Basic and acidic residues" evidence="1">
    <location>
        <begin position="355"/>
        <end position="367"/>
    </location>
</feature>
<evidence type="ECO:0000313" key="2">
    <source>
        <dbReference type="EMBL" id="KAF2168415.1"/>
    </source>
</evidence>
<dbReference type="Proteomes" id="UP000799537">
    <property type="component" value="Unassembled WGS sequence"/>
</dbReference>
<dbReference type="EMBL" id="ML993590">
    <property type="protein sequence ID" value="KAF2168415.1"/>
    <property type="molecule type" value="Genomic_DNA"/>
</dbReference>
<proteinExistence type="predicted"/>
<dbReference type="AlphaFoldDB" id="A0A6A6CMN7"/>
<feature type="region of interest" description="Disordered" evidence="1">
    <location>
        <begin position="270"/>
        <end position="290"/>
    </location>
</feature>
<name>A0A6A6CMN7_ZASCE</name>
<accession>A0A6A6CMN7</accession>
<organism evidence="2 3">
    <name type="scientific">Zasmidium cellare ATCC 36951</name>
    <dbReference type="NCBI Taxonomy" id="1080233"/>
    <lineage>
        <taxon>Eukaryota</taxon>
        <taxon>Fungi</taxon>
        <taxon>Dikarya</taxon>
        <taxon>Ascomycota</taxon>
        <taxon>Pezizomycotina</taxon>
        <taxon>Dothideomycetes</taxon>
        <taxon>Dothideomycetidae</taxon>
        <taxon>Mycosphaerellales</taxon>
        <taxon>Mycosphaerellaceae</taxon>
        <taxon>Zasmidium</taxon>
    </lineage>
</organism>
<reference evidence="2" key="1">
    <citation type="journal article" date="2020" name="Stud. Mycol.">
        <title>101 Dothideomycetes genomes: a test case for predicting lifestyles and emergence of pathogens.</title>
        <authorList>
            <person name="Haridas S."/>
            <person name="Albert R."/>
            <person name="Binder M."/>
            <person name="Bloem J."/>
            <person name="Labutti K."/>
            <person name="Salamov A."/>
            <person name="Andreopoulos B."/>
            <person name="Baker S."/>
            <person name="Barry K."/>
            <person name="Bills G."/>
            <person name="Bluhm B."/>
            <person name="Cannon C."/>
            <person name="Castanera R."/>
            <person name="Culley D."/>
            <person name="Daum C."/>
            <person name="Ezra D."/>
            <person name="Gonzalez J."/>
            <person name="Henrissat B."/>
            <person name="Kuo A."/>
            <person name="Liang C."/>
            <person name="Lipzen A."/>
            <person name="Lutzoni F."/>
            <person name="Magnuson J."/>
            <person name="Mondo S."/>
            <person name="Nolan M."/>
            <person name="Ohm R."/>
            <person name="Pangilinan J."/>
            <person name="Park H.-J."/>
            <person name="Ramirez L."/>
            <person name="Alfaro M."/>
            <person name="Sun H."/>
            <person name="Tritt A."/>
            <person name="Yoshinaga Y."/>
            <person name="Zwiers L.-H."/>
            <person name="Turgeon B."/>
            <person name="Goodwin S."/>
            <person name="Spatafora J."/>
            <person name="Crous P."/>
            <person name="Grigoriev I."/>
        </authorList>
    </citation>
    <scope>NUCLEOTIDE SEQUENCE</scope>
    <source>
        <strain evidence="2">ATCC 36951</strain>
    </source>
</reference>
<gene>
    <name evidence="2" type="ORF">M409DRAFT_21166</name>
</gene>
<keyword evidence="3" id="KW-1185">Reference proteome</keyword>
<feature type="region of interest" description="Disordered" evidence="1">
    <location>
        <begin position="309"/>
        <end position="367"/>
    </location>
</feature>
<protein>
    <submittedName>
        <fullName evidence="2">Uncharacterized protein</fullName>
    </submittedName>
</protein>
<dbReference type="GeneID" id="54559001"/>